<dbReference type="RefSeq" id="WP_138327423.1">
    <property type="nucleotide sequence ID" value="NZ_VCDI01000008.1"/>
</dbReference>
<dbReference type="GO" id="GO:0020037">
    <property type="term" value="F:heme binding"/>
    <property type="evidence" value="ECO:0007669"/>
    <property type="project" value="InterPro"/>
</dbReference>
<evidence type="ECO:0000256" key="3">
    <source>
        <dbReference type="ARBA" id="ARBA00023004"/>
    </source>
</evidence>
<keyword evidence="2 4" id="KW-0479">Metal-binding</keyword>
<evidence type="ECO:0000256" key="2">
    <source>
        <dbReference type="ARBA" id="ARBA00022723"/>
    </source>
</evidence>
<evidence type="ECO:0000259" key="5">
    <source>
        <dbReference type="PROSITE" id="PS51007"/>
    </source>
</evidence>
<dbReference type="EMBL" id="VCDI01000008">
    <property type="protein sequence ID" value="TLU71067.1"/>
    <property type="molecule type" value="Genomic_DNA"/>
</dbReference>
<dbReference type="SUPFAM" id="SSF46626">
    <property type="entry name" value="Cytochrome c"/>
    <property type="match status" value="2"/>
</dbReference>
<keyword evidence="3 4" id="KW-0408">Iron</keyword>
<accession>A0A5R9J3I9</accession>
<dbReference type="Pfam" id="PF13442">
    <property type="entry name" value="Cytochrome_CBB3"/>
    <property type="match status" value="1"/>
</dbReference>
<dbReference type="GO" id="GO:0009055">
    <property type="term" value="F:electron transfer activity"/>
    <property type="evidence" value="ECO:0007669"/>
    <property type="project" value="InterPro"/>
</dbReference>
<proteinExistence type="predicted"/>
<dbReference type="GO" id="GO:0046872">
    <property type="term" value="F:metal ion binding"/>
    <property type="evidence" value="ECO:0007669"/>
    <property type="project" value="UniProtKB-KW"/>
</dbReference>
<evidence type="ECO:0000313" key="7">
    <source>
        <dbReference type="Proteomes" id="UP000305654"/>
    </source>
</evidence>
<dbReference type="InterPro" id="IPR036909">
    <property type="entry name" value="Cyt_c-like_dom_sf"/>
</dbReference>
<keyword evidence="1 4" id="KW-0349">Heme</keyword>
<sequence>MKGAVPTVLLATGLIVGGGAAWLATSHHSASRSPVPAEHFMPPPDSAIPKTPFGDEVRRGEHIFREPAIYASAFVGNQLRCSNCHLSAGRLAGASPMWGAYVAYPAYRSKNGHVNSFEERLQGCFRFSMNGKAPKLGDPTLVSLESYAFFLAHGAPTGVDLPGRGFPKLPKPPVAADYQRGAQVYAENCASCHGRDGLGQSSGGRVVFPALWGAQSFNWGAGMGSIKNAAEFIRANMPLGLGGSLSVQQAWDVATYMDSQVRPQDPRFTGDVAATRKKFHNNANSMYGLTVNGGVLGDPAMTPPAGTIPVAASSAAPAPVQSE</sequence>
<dbReference type="Proteomes" id="UP000305654">
    <property type="component" value="Unassembled WGS sequence"/>
</dbReference>
<dbReference type="PANTHER" id="PTHR35008:SF9">
    <property type="entry name" value="CYTOCHROME C DOMAIN-CONTAINING PROTEIN"/>
    <property type="match status" value="1"/>
</dbReference>
<dbReference type="PROSITE" id="PS51007">
    <property type="entry name" value="CYTC"/>
    <property type="match status" value="2"/>
</dbReference>
<evidence type="ECO:0000256" key="1">
    <source>
        <dbReference type="ARBA" id="ARBA00022617"/>
    </source>
</evidence>
<dbReference type="InterPro" id="IPR051459">
    <property type="entry name" value="Cytochrome_c-type_DH"/>
</dbReference>
<comment type="caution">
    <text evidence="6">The sequence shown here is derived from an EMBL/GenBank/DDBJ whole genome shotgun (WGS) entry which is preliminary data.</text>
</comment>
<feature type="domain" description="Cytochrome c" evidence="5">
    <location>
        <begin position="176"/>
        <end position="261"/>
    </location>
</feature>
<keyword evidence="7" id="KW-1185">Reference proteome</keyword>
<feature type="domain" description="Cytochrome c" evidence="5">
    <location>
        <begin position="55"/>
        <end position="152"/>
    </location>
</feature>
<dbReference type="AlphaFoldDB" id="A0A5R9J3I9"/>
<name>A0A5R9J3I9_9PROT</name>
<dbReference type="Gene3D" id="1.10.760.10">
    <property type="entry name" value="Cytochrome c-like domain"/>
    <property type="match status" value="2"/>
</dbReference>
<protein>
    <submittedName>
        <fullName evidence="6">C-type cytochrome</fullName>
    </submittedName>
</protein>
<reference evidence="6 7" key="1">
    <citation type="submission" date="2019-05" db="EMBL/GenBank/DDBJ databases">
        <authorList>
            <person name="Pankratov T."/>
            <person name="Grouzdev D."/>
        </authorList>
    </citation>
    <scope>NUCLEOTIDE SEQUENCE [LARGE SCALE GENOMIC DNA]</scope>
    <source>
        <strain evidence="6 7">KEBCLARHB70R</strain>
    </source>
</reference>
<dbReference type="OrthoDB" id="9779283at2"/>
<evidence type="ECO:0000256" key="4">
    <source>
        <dbReference type="PROSITE-ProRule" id="PRU00433"/>
    </source>
</evidence>
<dbReference type="InterPro" id="IPR009056">
    <property type="entry name" value="Cyt_c-like_dom"/>
</dbReference>
<dbReference type="Pfam" id="PF21342">
    <property type="entry name" value="SoxA-TsdA_cyt-c"/>
    <property type="match status" value="1"/>
</dbReference>
<gene>
    <name evidence="6" type="ORF">FE263_17970</name>
</gene>
<organism evidence="6 7">
    <name type="scientific">Lichenicoccus roseus</name>
    <dbReference type="NCBI Taxonomy" id="2683649"/>
    <lineage>
        <taxon>Bacteria</taxon>
        <taxon>Pseudomonadati</taxon>
        <taxon>Pseudomonadota</taxon>
        <taxon>Alphaproteobacteria</taxon>
        <taxon>Acetobacterales</taxon>
        <taxon>Acetobacteraceae</taxon>
        <taxon>Lichenicoccus</taxon>
    </lineage>
</organism>
<evidence type="ECO:0000313" key="6">
    <source>
        <dbReference type="EMBL" id="TLU71067.1"/>
    </source>
</evidence>
<dbReference type="PANTHER" id="PTHR35008">
    <property type="entry name" value="BLL4482 PROTEIN-RELATED"/>
    <property type="match status" value="1"/>
</dbReference>